<evidence type="ECO:0000313" key="1">
    <source>
        <dbReference type="EMBL" id="MTH62459.1"/>
    </source>
</evidence>
<protein>
    <submittedName>
        <fullName evidence="1">Uncharacterized protein</fullName>
    </submittedName>
</protein>
<keyword evidence="2" id="KW-1185">Reference proteome</keyword>
<dbReference type="EMBL" id="WMIG01000037">
    <property type="protein sequence ID" value="MTH62459.1"/>
    <property type="molecule type" value="Genomic_DNA"/>
</dbReference>
<comment type="caution">
    <text evidence="1">The sequence shown here is derived from an EMBL/GenBank/DDBJ whole genome shotgun (WGS) entry which is preliminary data.</text>
</comment>
<dbReference type="RefSeq" id="WP_155042405.1">
    <property type="nucleotide sequence ID" value="NZ_WMIG01000037.1"/>
</dbReference>
<dbReference type="Proteomes" id="UP000449846">
    <property type="component" value="Unassembled WGS sequence"/>
</dbReference>
<sequence>MTSWEFAADHPELSEPEAERLIRAHGHDPEEVRQDLAEKFTVTAELFAWLGY</sequence>
<dbReference type="OrthoDB" id="7776611at2"/>
<accession>A0A844HTI1</accession>
<gene>
    <name evidence="1" type="ORF">GL300_25095</name>
</gene>
<reference evidence="1 2" key="1">
    <citation type="submission" date="2019-11" db="EMBL/GenBank/DDBJ databases">
        <authorList>
            <person name="Dong K."/>
        </authorList>
    </citation>
    <scope>NUCLEOTIDE SEQUENCE [LARGE SCALE GENOMIC DNA]</scope>
    <source>
        <strain evidence="1 2">NBRC 112902</strain>
    </source>
</reference>
<evidence type="ECO:0000313" key="2">
    <source>
        <dbReference type="Proteomes" id="UP000449846"/>
    </source>
</evidence>
<organism evidence="1 2">
    <name type="scientific">Paracoccus litorisediminis</name>
    <dbReference type="NCBI Taxonomy" id="2006130"/>
    <lineage>
        <taxon>Bacteria</taxon>
        <taxon>Pseudomonadati</taxon>
        <taxon>Pseudomonadota</taxon>
        <taxon>Alphaproteobacteria</taxon>
        <taxon>Rhodobacterales</taxon>
        <taxon>Paracoccaceae</taxon>
        <taxon>Paracoccus</taxon>
    </lineage>
</organism>
<dbReference type="AlphaFoldDB" id="A0A844HTI1"/>
<proteinExistence type="predicted"/>
<name>A0A844HTI1_9RHOB</name>